<dbReference type="OrthoDB" id="6359816at2759"/>
<accession>A0A4Y2S2P1</accession>
<dbReference type="InterPro" id="IPR000210">
    <property type="entry name" value="BTB/POZ_dom"/>
</dbReference>
<comment type="caution">
    <text evidence="8">The sequence shown here is derived from an EMBL/GenBank/DDBJ whole genome shotgun (WGS) entry which is preliminary data.</text>
</comment>
<dbReference type="EMBL" id="BGPR01019565">
    <property type="protein sequence ID" value="GBN82303.1"/>
    <property type="molecule type" value="Genomic_DNA"/>
</dbReference>
<gene>
    <name evidence="8" type="primary">Tdpoz4_9</name>
    <name evidence="9" type="synonym">Tdpoz4_28</name>
    <name evidence="8" type="ORF">AVEN_222334_1</name>
    <name evidence="9" type="ORF">AVEN_252942_1</name>
</gene>
<protein>
    <submittedName>
        <fullName evidence="8">TD and POZ domain-containing protein 4</fullName>
    </submittedName>
</protein>
<evidence type="ECO:0000256" key="5">
    <source>
        <dbReference type="PROSITE-ProRule" id="PRU00309"/>
    </source>
</evidence>
<dbReference type="PROSITE" id="PS50097">
    <property type="entry name" value="BTB"/>
    <property type="match status" value="1"/>
</dbReference>
<dbReference type="GO" id="GO:0008270">
    <property type="term" value="F:zinc ion binding"/>
    <property type="evidence" value="ECO:0007669"/>
    <property type="project" value="UniProtKB-KW"/>
</dbReference>
<evidence type="ECO:0000313" key="9">
    <source>
        <dbReference type="EMBL" id="GBN82303.1"/>
    </source>
</evidence>
<dbReference type="InterPro" id="IPR011333">
    <property type="entry name" value="SKP1/BTB/POZ_sf"/>
</dbReference>
<dbReference type="SUPFAM" id="SSF49599">
    <property type="entry name" value="TRAF domain-like"/>
    <property type="match status" value="1"/>
</dbReference>
<evidence type="ECO:0000256" key="3">
    <source>
        <dbReference type="ARBA" id="ARBA00022833"/>
    </source>
</evidence>
<dbReference type="PANTHER" id="PTHR24413">
    <property type="entry name" value="SPECKLE-TYPE POZ PROTEIN"/>
    <property type="match status" value="1"/>
</dbReference>
<dbReference type="Gene3D" id="1.25.40.420">
    <property type="match status" value="1"/>
</dbReference>
<feature type="domain" description="BTB" evidence="6">
    <location>
        <begin position="337"/>
        <end position="404"/>
    </location>
</feature>
<reference evidence="8 10" key="1">
    <citation type="journal article" date="2019" name="Sci. Rep.">
        <title>Orb-weaving spider Araneus ventricosus genome elucidates the spidroin gene catalogue.</title>
        <authorList>
            <person name="Kono N."/>
            <person name="Nakamura H."/>
            <person name="Ohtoshi R."/>
            <person name="Moran D.A.P."/>
            <person name="Shinohara A."/>
            <person name="Yoshida Y."/>
            <person name="Fujiwara M."/>
            <person name="Mori M."/>
            <person name="Tomita M."/>
            <person name="Arakawa K."/>
        </authorList>
    </citation>
    <scope>NUCLEOTIDE SEQUENCE [LARGE SCALE GENOMIC DNA]</scope>
</reference>
<dbReference type="Pfam" id="PF00651">
    <property type="entry name" value="BTB"/>
    <property type="match status" value="1"/>
</dbReference>
<feature type="domain" description="THAP-type" evidence="7">
    <location>
        <begin position="510"/>
        <end position="578"/>
    </location>
</feature>
<dbReference type="SUPFAM" id="SSF54695">
    <property type="entry name" value="POZ domain"/>
    <property type="match status" value="1"/>
</dbReference>
<keyword evidence="4 5" id="KW-0238">DNA-binding</keyword>
<keyword evidence="3" id="KW-0862">Zinc</keyword>
<evidence type="ECO:0000259" key="7">
    <source>
        <dbReference type="PROSITE" id="PS50950"/>
    </source>
</evidence>
<dbReference type="Gene3D" id="3.30.710.10">
    <property type="entry name" value="Potassium Channel Kv1.1, Chain A"/>
    <property type="match status" value="1"/>
</dbReference>
<dbReference type="AlphaFoldDB" id="A0A4Y2S2P1"/>
<evidence type="ECO:0000256" key="2">
    <source>
        <dbReference type="ARBA" id="ARBA00022771"/>
    </source>
</evidence>
<evidence type="ECO:0000256" key="1">
    <source>
        <dbReference type="ARBA" id="ARBA00022723"/>
    </source>
</evidence>
<evidence type="ECO:0000313" key="10">
    <source>
        <dbReference type="Proteomes" id="UP000499080"/>
    </source>
</evidence>
<dbReference type="PROSITE" id="PS50950">
    <property type="entry name" value="ZF_THAP"/>
    <property type="match status" value="1"/>
</dbReference>
<dbReference type="EMBL" id="BGPR01019549">
    <property type="protein sequence ID" value="GBN82261.1"/>
    <property type="molecule type" value="Genomic_DNA"/>
</dbReference>
<dbReference type="SMART" id="SM00225">
    <property type="entry name" value="BTB"/>
    <property type="match status" value="1"/>
</dbReference>
<organism evidence="8 10">
    <name type="scientific">Araneus ventricosus</name>
    <name type="common">Orbweaver spider</name>
    <name type="synonym">Epeira ventricosa</name>
    <dbReference type="NCBI Taxonomy" id="182803"/>
    <lineage>
        <taxon>Eukaryota</taxon>
        <taxon>Metazoa</taxon>
        <taxon>Ecdysozoa</taxon>
        <taxon>Arthropoda</taxon>
        <taxon>Chelicerata</taxon>
        <taxon>Arachnida</taxon>
        <taxon>Araneae</taxon>
        <taxon>Araneomorphae</taxon>
        <taxon>Entelegynae</taxon>
        <taxon>Araneoidea</taxon>
        <taxon>Araneidae</taxon>
        <taxon>Araneus</taxon>
    </lineage>
</organism>
<dbReference type="Proteomes" id="UP000499080">
    <property type="component" value="Unassembled WGS sequence"/>
</dbReference>
<keyword evidence="1" id="KW-0479">Metal-binding</keyword>
<dbReference type="GO" id="GO:0003677">
    <property type="term" value="F:DNA binding"/>
    <property type="evidence" value="ECO:0007669"/>
    <property type="project" value="UniProtKB-UniRule"/>
</dbReference>
<evidence type="ECO:0000313" key="8">
    <source>
        <dbReference type="EMBL" id="GBN82261.1"/>
    </source>
</evidence>
<dbReference type="SUPFAM" id="SSF57716">
    <property type="entry name" value="Glucocorticoid receptor-like (DNA-binding domain)"/>
    <property type="match status" value="1"/>
</dbReference>
<evidence type="ECO:0000256" key="4">
    <source>
        <dbReference type="ARBA" id="ARBA00023125"/>
    </source>
</evidence>
<keyword evidence="10" id="KW-1185">Reference proteome</keyword>
<sequence length="578" mass="67197">MGQAMSSSDTPVLPTYASKTRYVFTWTIHSLSWTTQNFGICVDSPHFLTADGGVWTIRLYPFGVNYFCSLLRMHDRAPLVLYYDVDFLPKIGDGPPSYSVKAEPFSIGHLLHIPHEIVSLDSAKSDFLILQFRLKKCRRKGPRGVLIVSEIQVERSSSEYSCSFKEAMKTSLMVDNEAQDIIENERNFVSGKHFHLEENREEEVSQEIFPMKMQCCGLGYAVVALNRSRTKHWGQSRIHLLDIKGRIHASSEVGEHFFRTDLMDLFRYHNLMTAEQMGTDEKILCREGQLDFIFEIETSNGKFSFENCERIYNVSRSRNHNSLKHDMKGFFHVLKKTDFQSRIGEEAFLAHWPIVSARSPVFHTMLKSDMLEKETGVVDVEGIDPKTFRRLMCFIYTATFDRDMDCEEIANLYAAADRYSVVSLKRICSSILKSYISVDNCCYLLIFSELHQDDELKHVVEFFIFTHYEDIIHSCDWKIMEERYSQMVEDVLEKHLQWNKKFYLNEDKIMAESYKYCIVPKCRNTTVTAPDKLFINVPKNYVIRKKWCKAMKRDPKLNPELSASSVPHVCGDHFDVSY</sequence>
<dbReference type="InterPro" id="IPR006612">
    <property type="entry name" value="THAP_Znf"/>
</dbReference>
<name>A0A4Y2S2P1_ARAVE</name>
<evidence type="ECO:0000259" key="6">
    <source>
        <dbReference type="PROSITE" id="PS50097"/>
    </source>
</evidence>
<keyword evidence="2 5" id="KW-0863">Zinc-finger</keyword>
<proteinExistence type="predicted"/>
<dbReference type="Pfam" id="PF05485">
    <property type="entry name" value="THAP"/>
    <property type="match status" value="1"/>
</dbReference>